<dbReference type="RefSeq" id="WP_075072390.1">
    <property type="nucleotide sequence ID" value="NZ_DF967972.1"/>
</dbReference>
<dbReference type="AlphaFoldDB" id="A0A0S7BGR4"/>
<dbReference type="STRING" id="360412.LARV_00760"/>
<dbReference type="Pfam" id="PF20737">
    <property type="entry name" value="Glyco_hydro127C"/>
    <property type="match status" value="1"/>
</dbReference>
<dbReference type="SUPFAM" id="SSF48208">
    <property type="entry name" value="Six-hairpin glycosidases"/>
    <property type="match status" value="1"/>
</dbReference>
<name>A0A0S7BGR4_9CHLR</name>
<dbReference type="InterPro" id="IPR008928">
    <property type="entry name" value="6-hairpin_glycosidase_sf"/>
</dbReference>
<sequence length="649" mass="73092">MRIASLLPDFWYERQQVNAQQAIFHQWRQLEASGCIENFRIAAGLSDGLREGWFFADSDAYKWLDAAVRILRDRPDPHLAELADGFIDLLARAQMPDGYLFTYNQIHFPGVRWRNLQIEHELYCHGHLIEAGVSHFEASGRTDLLAVARRAADRIVADFRGQGAAYTPGHEEIEIALLRLHAITPGDTDYLGMARQFLERRGRAWFLGVDLFRQLSDSNRRLAFVKQQKQDYRATHPDFKPFELPPGNKSIRPGNIMLRWYVSVLNGKYFQQHAPIRRQCVPEGHAVRFAYLETATAMLARATGDRSLLPALEAAWERMVTRRMYVTGGIGSLPVLEGFGNDDELDPEYAYAETCAALGSLFWNWQMAQITGAAKYSDLFEWQLYNAAAVGMGLDGTGYLYNNPLACRGGVTRKPWYAVPCCPSNLSRTWADLGGYIYTNNADSLSVHQYISSSFTDGPLNLEMRSELPWQGHVRLTVKAVRGPEPVALRLRLPAWAAGMRTRVNAQPAEAFPLPVRSDEPTDAGYDPRKAVFVPLERAWSVGDVVEIDFDMPVRLLRAHPRVKGHDGRVAVTRGPLVYCLEDCDNLGVDLFDARLDPESLSWVEDEALLGGIVKLVGRTVDGQALTFIPYFLWGNRGPSQMTVWVKEG</sequence>
<dbReference type="Pfam" id="PF20736">
    <property type="entry name" value="Glyco_hydro127M"/>
    <property type="match status" value="1"/>
</dbReference>
<organism evidence="4">
    <name type="scientific">Longilinea arvoryzae</name>
    <dbReference type="NCBI Taxonomy" id="360412"/>
    <lineage>
        <taxon>Bacteria</taxon>
        <taxon>Bacillati</taxon>
        <taxon>Chloroflexota</taxon>
        <taxon>Anaerolineae</taxon>
        <taxon>Anaerolineales</taxon>
        <taxon>Anaerolineaceae</taxon>
        <taxon>Longilinea</taxon>
    </lineage>
</organism>
<feature type="domain" description="Non-reducing end beta-L-arabinofuranosidase-like GH127 catalytic" evidence="1">
    <location>
        <begin position="6"/>
        <end position="434"/>
    </location>
</feature>
<reference evidence="4" key="1">
    <citation type="submission" date="2015-07" db="EMBL/GenBank/DDBJ databases">
        <title>Draft Genome Sequences of Anaerolinea thermolimosa IMO-1, Bellilinea caldifistulae GOMI-1, Leptolinea tardivitalis YMTK-2, Levilinea saccharolytica KIBI-1,Longilinea arvoryzae KOME-1, Previously Described as Members of the Anaerolineaceae (Chloroflexi).</title>
        <authorList>
            <person name="Sekiguchi Y."/>
            <person name="Ohashi A."/>
            <person name="Matsuura N."/>
            <person name="Tourlousse M.D."/>
        </authorList>
    </citation>
    <scope>NUCLEOTIDE SEQUENCE [LARGE SCALE GENOMIC DNA]</scope>
    <source>
        <strain evidence="4">KOME-1</strain>
    </source>
</reference>
<dbReference type="InterPro" id="IPR049046">
    <property type="entry name" value="Beta-AFase-like_GH127_middle"/>
</dbReference>
<dbReference type="GO" id="GO:0005975">
    <property type="term" value="P:carbohydrate metabolic process"/>
    <property type="evidence" value="ECO:0007669"/>
    <property type="project" value="InterPro"/>
</dbReference>
<feature type="domain" description="Non-reducing end beta-L-arabinofuranosidase-like GH127 middle" evidence="2">
    <location>
        <begin position="445"/>
        <end position="552"/>
    </location>
</feature>
<dbReference type="Pfam" id="PF07944">
    <property type="entry name" value="Beta-AFase-like_GH127_cat"/>
    <property type="match status" value="1"/>
</dbReference>
<evidence type="ECO:0000259" key="1">
    <source>
        <dbReference type="Pfam" id="PF07944"/>
    </source>
</evidence>
<keyword evidence="4" id="KW-0378">Hydrolase</keyword>
<dbReference type="PANTHER" id="PTHR43465:SF2">
    <property type="entry name" value="DUF1680 DOMAIN PROTEIN (AFU_ORTHOLOGUE AFUA_1G08910)"/>
    <property type="match status" value="1"/>
</dbReference>
<evidence type="ECO:0000313" key="5">
    <source>
        <dbReference type="Proteomes" id="UP000055060"/>
    </source>
</evidence>
<dbReference type="InterPro" id="IPR012878">
    <property type="entry name" value="Beta-AFase-like_GH127_cat"/>
</dbReference>
<dbReference type="OrthoDB" id="9757939at2"/>
<proteinExistence type="predicted"/>
<evidence type="ECO:0000259" key="2">
    <source>
        <dbReference type="Pfam" id="PF20736"/>
    </source>
</evidence>
<keyword evidence="5" id="KW-1185">Reference proteome</keyword>
<gene>
    <name evidence="4" type="ORF">LARV_00760</name>
</gene>
<feature type="domain" description="Non-reducing end beta-L-arabinofuranosidase-like GH127 C-terminal" evidence="3">
    <location>
        <begin position="554"/>
        <end position="647"/>
    </location>
</feature>
<protein>
    <submittedName>
        <fullName evidence="4">Putative glycosyl hydrolase</fullName>
    </submittedName>
</protein>
<dbReference type="GO" id="GO:0016787">
    <property type="term" value="F:hydrolase activity"/>
    <property type="evidence" value="ECO:0007669"/>
    <property type="project" value="UniProtKB-KW"/>
</dbReference>
<evidence type="ECO:0000313" key="4">
    <source>
        <dbReference type="EMBL" id="GAP13019.1"/>
    </source>
</evidence>
<evidence type="ECO:0000259" key="3">
    <source>
        <dbReference type="Pfam" id="PF20737"/>
    </source>
</evidence>
<dbReference type="InterPro" id="IPR049174">
    <property type="entry name" value="Beta-AFase-like"/>
</dbReference>
<dbReference type="InterPro" id="IPR049049">
    <property type="entry name" value="Beta-AFase-like_GH127_C"/>
</dbReference>
<accession>A0A0S7BGR4</accession>
<dbReference type="PANTHER" id="PTHR43465">
    <property type="entry name" value="DUF1680 DOMAIN PROTEIN (AFU_ORTHOLOGUE AFUA_1G08910)"/>
    <property type="match status" value="1"/>
</dbReference>
<dbReference type="EMBL" id="DF967972">
    <property type="protein sequence ID" value="GAP13019.1"/>
    <property type="molecule type" value="Genomic_DNA"/>
</dbReference>
<dbReference type="Proteomes" id="UP000055060">
    <property type="component" value="Unassembled WGS sequence"/>
</dbReference>